<organism evidence="1 2">
    <name type="scientific">Pterulicium gracile</name>
    <dbReference type="NCBI Taxonomy" id="1884261"/>
    <lineage>
        <taxon>Eukaryota</taxon>
        <taxon>Fungi</taxon>
        <taxon>Dikarya</taxon>
        <taxon>Basidiomycota</taxon>
        <taxon>Agaricomycotina</taxon>
        <taxon>Agaricomycetes</taxon>
        <taxon>Agaricomycetidae</taxon>
        <taxon>Agaricales</taxon>
        <taxon>Pleurotineae</taxon>
        <taxon>Pterulaceae</taxon>
        <taxon>Pterulicium</taxon>
    </lineage>
</organism>
<evidence type="ECO:0000313" key="2">
    <source>
        <dbReference type="Proteomes" id="UP000305067"/>
    </source>
</evidence>
<dbReference type="Proteomes" id="UP000305067">
    <property type="component" value="Unassembled WGS sequence"/>
</dbReference>
<keyword evidence="2" id="KW-1185">Reference proteome</keyword>
<dbReference type="AlphaFoldDB" id="A0A5C3QGJ9"/>
<evidence type="ECO:0000313" key="1">
    <source>
        <dbReference type="EMBL" id="TFL00852.1"/>
    </source>
</evidence>
<dbReference type="EMBL" id="ML178827">
    <property type="protein sequence ID" value="TFL00852.1"/>
    <property type="molecule type" value="Genomic_DNA"/>
</dbReference>
<sequence>MQSPIYYRFGIPKNTDLSVHVHDQTLAETANSSTPFVHCVAGAWTASSSLRGKIRDLTEQVTERLALIISTVDRRVYLPLCRILTETKSKVNRIGLGKGGEHVQVEGGKVEEIGGASHPASSPTLQRREAMTMSQQGDELDAHMFRWLYEVSSHPSVKAVISSAVSDLRIGYPAVAMDILRNSIFRQICAEIKACTVPGPGDRRVLQSGLQERWLHLCARTFASTAARSSIALALTGAHATGASHANPGLMECREK</sequence>
<gene>
    <name evidence="1" type="ORF">BDV98DRAFT_583279</name>
</gene>
<proteinExistence type="predicted"/>
<accession>A0A5C3QGJ9</accession>
<protein>
    <submittedName>
        <fullName evidence="1">Uncharacterized protein</fullName>
    </submittedName>
</protein>
<name>A0A5C3QGJ9_9AGAR</name>
<reference evidence="1 2" key="1">
    <citation type="journal article" date="2019" name="Nat. Ecol. Evol.">
        <title>Megaphylogeny resolves global patterns of mushroom evolution.</title>
        <authorList>
            <person name="Varga T."/>
            <person name="Krizsan K."/>
            <person name="Foldi C."/>
            <person name="Dima B."/>
            <person name="Sanchez-Garcia M."/>
            <person name="Sanchez-Ramirez S."/>
            <person name="Szollosi G.J."/>
            <person name="Szarkandi J.G."/>
            <person name="Papp V."/>
            <person name="Albert L."/>
            <person name="Andreopoulos W."/>
            <person name="Angelini C."/>
            <person name="Antonin V."/>
            <person name="Barry K.W."/>
            <person name="Bougher N.L."/>
            <person name="Buchanan P."/>
            <person name="Buyck B."/>
            <person name="Bense V."/>
            <person name="Catcheside P."/>
            <person name="Chovatia M."/>
            <person name="Cooper J."/>
            <person name="Damon W."/>
            <person name="Desjardin D."/>
            <person name="Finy P."/>
            <person name="Geml J."/>
            <person name="Haridas S."/>
            <person name="Hughes K."/>
            <person name="Justo A."/>
            <person name="Karasinski D."/>
            <person name="Kautmanova I."/>
            <person name="Kiss B."/>
            <person name="Kocsube S."/>
            <person name="Kotiranta H."/>
            <person name="LaButti K.M."/>
            <person name="Lechner B.E."/>
            <person name="Liimatainen K."/>
            <person name="Lipzen A."/>
            <person name="Lukacs Z."/>
            <person name="Mihaltcheva S."/>
            <person name="Morgado L.N."/>
            <person name="Niskanen T."/>
            <person name="Noordeloos M.E."/>
            <person name="Ohm R.A."/>
            <person name="Ortiz-Santana B."/>
            <person name="Ovrebo C."/>
            <person name="Racz N."/>
            <person name="Riley R."/>
            <person name="Savchenko A."/>
            <person name="Shiryaev A."/>
            <person name="Soop K."/>
            <person name="Spirin V."/>
            <person name="Szebenyi C."/>
            <person name="Tomsovsky M."/>
            <person name="Tulloss R.E."/>
            <person name="Uehling J."/>
            <person name="Grigoriev I.V."/>
            <person name="Vagvolgyi C."/>
            <person name="Papp T."/>
            <person name="Martin F.M."/>
            <person name="Miettinen O."/>
            <person name="Hibbett D.S."/>
            <person name="Nagy L.G."/>
        </authorList>
    </citation>
    <scope>NUCLEOTIDE SEQUENCE [LARGE SCALE GENOMIC DNA]</scope>
    <source>
        <strain evidence="1 2">CBS 309.79</strain>
    </source>
</reference>